<dbReference type="InterPro" id="IPR027417">
    <property type="entry name" value="P-loop_NTPase"/>
</dbReference>
<dbReference type="InterPro" id="IPR004358">
    <property type="entry name" value="Sig_transdc_His_kin-like_C"/>
</dbReference>
<keyword evidence="16" id="KW-1185">Reference proteome</keyword>
<dbReference type="InterPro" id="IPR003018">
    <property type="entry name" value="GAF"/>
</dbReference>
<dbReference type="Gene3D" id="1.20.120.620">
    <property type="entry name" value="Backbone structure of the membrane domain of e. Coli histidine kinase receptor kdpd"/>
    <property type="match status" value="1"/>
</dbReference>
<keyword evidence="6 13" id="KW-0812">Transmembrane</keyword>
<dbReference type="SMART" id="SM00387">
    <property type="entry name" value="HATPase_c"/>
    <property type="match status" value="1"/>
</dbReference>
<dbReference type="Pfam" id="PF00512">
    <property type="entry name" value="HisKA"/>
    <property type="match status" value="1"/>
</dbReference>
<dbReference type="CDD" id="cd00082">
    <property type="entry name" value="HisKA"/>
    <property type="match status" value="1"/>
</dbReference>
<dbReference type="Proteomes" id="UP001528673">
    <property type="component" value="Unassembled WGS sequence"/>
</dbReference>
<evidence type="ECO:0000256" key="9">
    <source>
        <dbReference type="ARBA" id="ARBA00022840"/>
    </source>
</evidence>
<evidence type="ECO:0000256" key="2">
    <source>
        <dbReference type="ARBA" id="ARBA00004141"/>
    </source>
</evidence>
<protein>
    <recommendedName>
        <fullName evidence="3">histidine kinase</fullName>
        <ecNumber evidence="3">2.7.13.3</ecNumber>
    </recommendedName>
</protein>
<dbReference type="InterPro" id="IPR052023">
    <property type="entry name" value="Histidine_kinase_KdpD"/>
</dbReference>
<feature type="domain" description="Histidine kinase" evidence="14">
    <location>
        <begin position="682"/>
        <end position="897"/>
    </location>
</feature>
<evidence type="ECO:0000256" key="7">
    <source>
        <dbReference type="ARBA" id="ARBA00022741"/>
    </source>
</evidence>
<dbReference type="Gene3D" id="1.10.287.130">
    <property type="match status" value="1"/>
</dbReference>
<evidence type="ECO:0000256" key="5">
    <source>
        <dbReference type="ARBA" id="ARBA00022679"/>
    </source>
</evidence>
<comment type="catalytic activity">
    <reaction evidence="1">
        <text>ATP + protein L-histidine = ADP + protein N-phospho-L-histidine.</text>
        <dbReference type="EC" id="2.7.13.3"/>
    </reaction>
</comment>
<dbReference type="Pfam" id="PF02518">
    <property type="entry name" value="HATPase_c"/>
    <property type="match status" value="1"/>
</dbReference>
<dbReference type="InterPro" id="IPR025201">
    <property type="entry name" value="KdpD_TM"/>
</dbReference>
<evidence type="ECO:0000313" key="15">
    <source>
        <dbReference type="EMBL" id="MDD0838778.1"/>
    </source>
</evidence>
<evidence type="ECO:0000256" key="12">
    <source>
        <dbReference type="ARBA" id="ARBA00023136"/>
    </source>
</evidence>
<comment type="subcellular location">
    <subcellularLocation>
        <location evidence="2">Membrane</location>
        <topology evidence="2">Multi-pass membrane protein</topology>
    </subcellularLocation>
</comment>
<feature type="transmembrane region" description="Helical" evidence="13">
    <location>
        <begin position="436"/>
        <end position="455"/>
    </location>
</feature>
<evidence type="ECO:0000313" key="16">
    <source>
        <dbReference type="Proteomes" id="UP001528673"/>
    </source>
</evidence>
<comment type="caution">
    <text evidence="15">The sequence shown here is derived from an EMBL/GenBank/DDBJ whole genome shotgun (WGS) entry which is preliminary data.</text>
</comment>
<dbReference type="PANTHER" id="PTHR45569:SF1">
    <property type="entry name" value="SENSOR PROTEIN KDPD"/>
    <property type="match status" value="1"/>
</dbReference>
<dbReference type="InterPro" id="IPR003852">
    <property type="entry name" value="Sig_transdc_His_kinase_KdpD_N"/>
</dbReference>
<dbReference type="InterPro" id="IPR036097">
    <property type="entry name" value="HisK_dim/P_sf"/>
</dbReference>
<evidence type="ECO:0000256" key="11">
    <source>
        <dbReference type="ARBA" id="ARBA00023012"/>
    </source>
</evidence>
<dbReference type="SUPFAM" id="SSF52540">
    <property type="entry name" value="P-loop containing nucleoside triphosphate hydrolases"/>
    <property type="match status" value="1"/>
</dbReference>
<evidence type="ECO:0000256" key="13">
    <source>
        <dbReference type="SAM" id="Phobius"/>
    </source>
</evidence>
<feature type="transmembrane region" description="Helical" evidence="13">
    <location>
        <begin position="462"/>
        <end position="479"/>
    </location>
</feature>
<dbReference type="InterPro" id="IPR005467">
    <property type="entry name" value="His_kinase_dom"/>
</dbReference>
<keyword evidence="9" id="KW-0067">ATP-binding</keyword>
<keyword evidence="7" id="KW-0547">Nucleotide-binding</keyword>
<reference evidence="15 16" key="1">
    <citation type="submission" date="2023-02" db="EMBL/GenBank/DDBJ databases">
        <title>Bacterial whole genomic sequence of Curvibacter sp. HBC61.</title>
        <authorList>
            <person name="Le V."/>
            <person name="Ko S.-R."/>
            <person name="Ahn C.-Y."/>
            <person name="Oh H.-M."/>
        </authorList>
    </citation>
    <scope>NUCLEOTIDE SEQUENCE [LARGE SCALE GENOMIC DNA]</scope>
    <source>
        <strain evidence="15 16">HBC61</strain>
    </source>
</reference>
<dbReference type="Gene3D" id="3.40.50.620">
    <property type="entry name" value="HUPs"/>
    <property type="match status" value="1"/>
</dbReference>
<proteinExistence type="predicted"/>
<dbReference type="SUPFAM" id="SSF55874">
    <property type="entry name" value="ATPase domain of HSP90 chaperone/DNA topoisomerase II/histidine kinase"/>
    <property type="match status" value="1"/>
</dbReference>
<keyword evidence="5" id="KW-0808">Transferase</keyword>
<keyword evidence="11" id="KW-0902">Two-component regulatory system</keyword>
<dbReference type="Gene3D" id="3.30.450.40">
    <property type="match status" value="1"/>
</dbReference>
<sequence length="905" mass="98772">MPPTPDGRPDPDQLLDQLRDEQARASRGRLRLYFGASAGVGKTCAMLTAAQRERAAGRDVLIGVVETHGRADTQALLGDLPQLPQKAVPYRDRSLPEFDLDAALARHPEVLLVDELAHTNVDGSRHPKRWQDVLELLEAGIEVWTALNVQHLESLNGTVGAITGVRVQETVPDTVLDRADEIILIDVSPDELLARLKAGKVYRPAQAERAAQNFFRKGNLVALREIALRRTAERVEDDVRLYRVEQSPGATPVWNTSGALLVGVGEQPGAEHTVRTAARLAGQLNARWLVAYVETPRLQRLPSAERDRILAVLQLAEEMGAIPSVLTGDDIATELLRLARQQNCATLVLGRARAGTARWRRAFWRPRLAQRLAHAAPELDLVEVGQPSTSRQLPRALNRGLEDEWPSSRPRLVWRYGVAMAVSVLTALLATPLIGWFDLANIVMLFLLGVVLVAVKLGRGPAALSAVLNVAAFDFFFVPPRFSFAVSDVQYLLTFAVMLAVGLLTGQLTAGLRFQARILSGRERRARSLFELTRDLSSALQSQQVAEMGEAAVRASFGGEVRILLSDADDRLSAPPAAPPGFDLSVADWAFRNGQAAGLATHTLSANPWHYRPLKAPMRVRGVLALRPAQARWLLIPEQVQQLDTLARQIAIAQERVHYVEVAQQAVVQMESESLRAALLAAISHDVRTPLTALIGLADALRSSRPALAPEQDRLAQALTEEARQLHTLVSNLLDMARLQSGAVHLRSDWQSVEEVVGAAIRQARPALGERPVRVTLAPGLPLVEFDATLIERVLVNLLENAVKYGRPPIEIHSGVTDDSWWLQVRDHGPGLPPALRGAALFETFTRGERESATPGMGLGLAIARAIVEAHRGQISAETVAPPAQGAEFTLRLPRRAPPALDLGE</sequence>
<dbReference type="SUPFAM" id="SSF52402">
    <property type="entry name" value="Adenine nucleotide alpha hydrolases-like"/>
    <property type="match status" value="1"/>
</dbReference>
<evidence type="ECO:0000256" key="3">
    <source>
        <dbReference type="ARBA" id="ARBA00012438"/>
    </source>
</evidence>
<dbReference type="InterPro" id="IPR036890">
    <property type="entry name" value="HATPase_C_sf"/>
</dbReference>
<dbReference type="PROSITE" id="PS50109">
    <property type="entry name" value="HIS_KIN"/>
    <property type="match status" value="1"/>
</dbReference>
<name>A0ABT5N185_9BURK</name>
<keyword evidence="10 13" id="KW-1133">Transmembrane helix</keyword>
<evidence type="ECO:0000256" key="4">
    <source>
        <dbReference type="ARBA" id="ARBA00022553"/>
    </source>
</evidence>
<accession>A0ABT5N185</accession>
<dbReference type="InterPro" id="IPR003661">
    <property type="entry name" value="HisK_dim/P_dom"/>
</dbReference>
<evidence type="ECO:0000256" key="10">
    <source>
        <dbReference type="ARBA" id="ARBA00022989"/>
    </source>
</evidence>
<dbReference type="SMART" id="SM00388">
    <property type="entry name" value="HisKA"/>
    <property type="match status" value="1"/>
</dbReference>
<dbReference type="InterPro" id="IPR003594">
    <property type="entry name" value="HATPase_dom"/>
</dbReference>
<gene>
    <name evidence="15" type="ORF">PSQ40_09375</name>
</gene>
<dbReference type="Pfam" id="PF13493">
    <property type="entry name" value="DUF4118"/>
    <property type="match status" value="1"/>
</dbReference>
<dbReference type="RefSeq" id="WP_273951094.1">
    <property type="nucleotide sequence ID" value="NZ_JAQSIP010000003.1"/>
</dbReference>
<evidence type="ECO:0000256" key="6">
    <source>
        <dbReference type="ARBA" id="ARBA00022692"/>
    </source>
</evidence>
<dbReference type="PANTHER" id="PTHR45569">
    <property type="entry name" value="SENSOR PROTEIN KDPD"/>
    <property type="match status" value="1"/>
</dbReference>
<dbReference type="Gene3D" id="3.30.565.10">
    <property type="entry name" value="Histidine kinase-like ATPase, C-terminal domain"/>
    <property type="match status" value="1"/>
</dbReference>
<keyword evidence="4" id="KW-0597">Phosphoprotein</keyword>
<keyword evidence="8" id="KW-0418">Kinase</keyword>
<dbReference type="InterPro" id="IPR038318">
    <property type="entry name" value="KdpD_sf"/>
</dbReference>
<dbReference type="EC" id="2.7.13.3" evidence="3"/>
<dbReference type="EMBL" id="JAQSIP010000003">
    <property type="protein sequence ID" value="MDD0838778.1"/>
    <property type="molecule type" value="Genomic_DNA"/>
</dbReference>
<dbReference type="Gene3D" id="3.40.50.300">
    <property type="entry name" value="P-loop containing nucleotide triphosphate hydrolases"/>
    <property type="match status" value="1"/>
</dbReference>
<feature type="transmembrane region" description="Helical" evidence="13">
    <location>
        <begin position="491"/>
        <end position="514"/>
    </location>
</feature>
<dbReference type="Pfam" id="PF13492">
    <property type="entry name" value="GAF_3"/>
    <property type="match status" value="1"/>
</dbReference>
<dbReference type="SUPFAM" id="SSF47384">
    <property type="entry name" value="Homodimeric domain of signal transducing histidine kinase"/>
    <property type="match status" value="1"/>
</dbReference>
<evidence type="ECO:0000256" key="1">
    <source>
        <dbReference type="ARBA" id="ARBA00000085"/>
    </source>
</evidence>
<dbReference type="Pfam" id="PF02702">
    <property type="entry name" value="KdpD"/>
    <property type="match status" value="1"/>
</dbReference>
<dbReference type="InterPro" id="IPR029016">
    <property type="entry name" value="GAF-like_dom_sf"/>
</dbReference>
<dbReference type="PRINTS" id="PR00344">
    <property type="entry name" value="BCTRLSENSOR"/>
</dbReference>
<keyword evidence="12 13" id="KW-0472">Membrane</keyword>
<evidence type="ECO:0000259" key="14">
    <source>
        <dbReference type="PROSITE" id="PS50109"/>
    </source>
</evidence>
<dbReference type="InterPro" id="IPR014729">
    <property type="entry name" value="Rossmann-like_a/b/a_fold"/>
</dbReference>
<organism evidence="15 16">
    <name type="scientific">Curvibacter cyanobacteriorum</name>
    <dbReference type="NCBI Taxonomy" id="3026422"/>
    <lineage>
        <taxon>Bacteria</taxon>
        <taxon>Pseudomonadati</taxon>
        <taxon>Pseudomonadota</taxon>
        <taxon>Betaproteobacteria</taxon>
        <taxon>Burkholderiales</taxon>
        <taxon>Comamonadaceae</taxon>
        <taxon>Curvibacter</taxon>
    </lineage>
</organism>
<evidence type="ECO:0000256" key="8">
    <source>
        <dbReference type="ARBA" id="ARBA00022777"/>
    </source>
</evidence>